<name>A0A397TM62_9GLOM</name>
<comment type="caution">
    <text evidence="1">The sequence shown here is derived from an EMBL/GenBank/DDBJ whole genome shotgun (WGS) entry which is preliminary data.</text>
</comment>
<proteinExistence type="predicted"/>
<organism evidence="1 2">
    <name type="scientific">Glomus cerebriforme</name>
    <dbReference type="NCBI Taxonomy" id="658196"/>
    <lineage>
        <taxon>Eukaryota</taxon>
        <taxon>Fungi</taxon>
        <taxon>Fungi incertae sedis</taxon>
        <taxon>Mucoromycota</taxon>
        <taxon>Glomeromycotina</taxon>
        <taxon>Glomeromycetes</taxon>
        <taxon>Glomerales</taxon>
        <taxon>Glomeraceae</taxon>
        <taxon>Glomus</taxon>
    </lineage>
</organism>
<keyword evidence="2" id="KW-1185">Reference proteome</keyword>
<accession>A0A397TM62</accession>
<evidence type="ECO:0000313" key="2">
    <source>
        <dbReference type="Proteomes" id="UP000265703"/>
    </source>
</evidence>
<reference evidence="1 2" key="1">
    <citation type="submission" date="2018-06" db="EMBL/GenBank/DDBJ databases">
        <title>Comparative genomics reveals the genomic features of Rhizophagus irregularis, R. cerebriforme, R. diaphanum and Gigaspora rosea, and their symbiotic lifestyle signature.</title>
        <authorList>
            <person name="Morin E."/>
            <person name="San Clemente H."/>
            <person name="Chen E.C.H."/>
            <person name="De La Providencia I."/>
            <person name="Hainaut M."/>
            <person name="Kuo A."/>
            <person name="Kohler A."/>
            <person name="Murat C."/>
            <person name="Tang N."/>
            <person name="Roy S."/>
            <person name="Loubradou J."/>
            <person name="Henrissat B."/>
            <person name="Grigoriev I.V."/>
            <person name="Corradi N."/>
            <person name="Roux C."/>
            <person name="Martin F.M."/>
        </authorList>
    </citation>
    <scope>NUCLEOTIDE SEQUENCE [LARGE SCALE GENOMIC DNA]</scope>
    <source>
        <strain evidence="1 2">DAOM 227022</strain>
    </source>
</reference>
<gene>
    <name evidence="1" type="ORF">C1645_747433</name>
</gene>
<sequence length="57" mass="6979">MLLITRRKSQEYTVYIYIFYIKESLSKTFKHDFAIPIFIKKNYPNLNYILDSSDTYM</sequence>
<dbReference type="Proteomes" id="UP000265703">
    <property type="component" value="Unassembled WGS sequence"/>
</dbReference>
<protein>
    <submittedName>
        <fullName evidence="1">Uncharacterized protein</fullName>
    </submittedName>
</protein>
<dbReference type="EMBL" id="QKYT01000005">
    <property type="protein sequence ID" value="RIA99330.1"/>
    <property type="molecule type" value="Genomic_DNA"/>
</dbReference>
<dbReference type="AlphaFoldDB" id="A0A397TM62"/>
<evidence type="ECO:0000313" key="1">
    <source>
        <dbReference type="EMBL" id="RIA99330.1"/>
    </source>
</evidence>